<dbReference type="AlphaFoldDB" id="A0A1R3L377"/>
<proteinExistence type="predicted"/>
<dbReference type="Proteomes" id="UP000187203">
    <property type="component" value="Unassembled WGS sequence"/>
</dbReference>
<accession>A0A1R3L377</accession>
<evidence type="ECO:0000313" key="2">
    <source>
        <dbReference type="EMBL" id="OMP13813.1"/>
    </source>
</evidence>
<evidence type="ECO:0000256" key="1">
    <source>
        <dbReference type="SAM" id="MobiDB-lite"/>
    </source>
</evidence>
<gene>
    <name evidence="2" type="ORF">COLO4_00898</name>
</gene>
<comment type="caution">
    <text evidence="2">The sequence shown here is derived from an EMBL/GenBank/DDBJ whole genome shotgun (WGS) entry which is preliminary data.</text>
</comment>
<protein>
    <submittedName>
        <fullName evidence="2">Uncharacterized protein</fullName>
    </submittedName>
</protein>
<evidence type="ECO:0000313" key="3">
    <source>
        <dbReference type="Proteomes" id="UP000187203"/>
    </source>
</evidence>
<feature type="region of interest" description="Disordered" evidence="1">
    <location>
        <begin position="192"/>
        <end position="223"/>
    </location>
</feature>
<feature type="region of interest" description="Disordered" evidence="1">
    <location>
        <begin position="327"/>
        <end position="376"/>
    </location>
</feature>
<name>A0A1R3L377_9ROSI</name>
<organism evidence="2 3">
    <name type="scientific">Corchorus olitorius</name>
    <dbReference type="NCBI Taxonomy" id="93759"/>
    <lineage>
        <taxon>Eukaryota</taxon>
        <taxon>Viridiplantae</taxon>
        <taxon>Streptophyta</taxon>
        <taxon>Embryophyta</taxon>
        <taxon>Tracheophyta</taxon>
        <taxon>Spermatophyta</taxon>
        <taxon>Magnoliopsida</taxon>
        <taxon>eudicotyledons</taxon>
        <taxon>Gunneridae</taxon>
        <taxon>Pentapetalae</taxon>
        <taxon>rosids</taxon>
        <taxon>malvids</taxon>
        <taxon>Malvales</taxon>
        <taxon>Malvaceae</taxon>
        <taxon>Grewioideae</taxon>
        <taxon>Apeibeae</taxon>
        <taxon>Corchorus</taxon>
    </lineage>
</organism>
<feature type="compositionally biased region" description="Basic and acidic residues" evidence="1">
    <location>
        <begin position="330"/>
        <end position="347"/>
    </location>
</feature>
<dbReference type="EMBL" id="AWUE01003184">
    <property type="protein sequence ID" value="OMP13813.1"/>
    <property type="molecule type" value="Genomic_DNA"/>
</dbReference>
<sequence>MQQLLARGVRTAPEGAQLAAHLNEGVQRRVVRHDLRELLALRRAQLGLVAVEPLAGRLQRAVLDSARILQLGQLLAIGRLDGLGIASHHVVAVGDDGFQRVLVDRLHVAKAGLGRHLLDLRQTDDFERADVAPADVELIPLDRELGRRGVRVVVVVQLFAADDDAPRRHVRRSVFAVEVAVAPEVAQTVDDAGSVNRNPQHLHGPHRQAQRTEHQHVEDQHQTDALPRELRIHVLLDPIVRRTVAELLDRFLVLGLSAIQLRAFHQHLADASGLRAVRILFGFALGVVLAVNGGPFLRDHAGGQPQPETEEVSGDGMHVQRPVRLAAVQKNRDAGDGDVRHHQRENQDLPPGPIQGAVGKESQKGVDQSVLRGQLG</sequence>
<keyword evidence="3" id="KW-1185">Reference proteome</keyword>
<reference evidence="3" key="1">
    <citation type="submission" date="2013-09" db="EMBL/GenBank/DDBJ databases">
        <title>Corchorus olitorius genome sequencing.</title>
        <authorList>
            <person name="Alam M."/>
            <person name="Haque M.S."/>
            <person name="Islam M.S."/>
            <person name="Emdad E.M."/>
            <person name="Islam M.M."/>
            <person name="Ahmed B."/>
            <person name="Halim A."/>
            <person name="Hossen Q.M.M."/>
            <person name="Hossain M.Z."/>
            <person name="Ahmed R."/>
            <person name="Khan M.M."/>
            <person name="Islam R."/>
            <person name="Rashid M.M."/>
            <person name="Khan S.A."/>
            <person name="Rahman M.S."/>
            <person name="Alam M."/>
            <person name="Yahiya A.S."/>
            <person name="Khan M.S."/>
            <person name="Azam M.S."/>
            <person name="Haque T."/>
            <person name="Lashkar M.Z.H."/>
            <person name="Akhand A.I."/>
            <person name="Morshed G."/>
            <person name="Roy S."/>
            <person name="Uddin K.S."/>
            <person name="Rabeya T."/>
            <person name="Hossain A.S."/>
            <person name="Chowdhury A."/>
            <person name="Snigdha A.R."/>
            <person name="Mortoza M.S."/>
            <person name="Matin S.A."/>
            <person name="Hoque S.M.E."/>
            <person name="Islam M.K."/>
            <person name="Roy D.K."/>
            <person name="Haider R."/>
            <person name="Moosa M.M."/>
            <person name="Elias S.M."/>
            <person name="Hasan A.M."/>
            <person name="Jahan S."/>
            <person name="Shafiuddin M."/>
            <person name="Mahmood N."/>
            <person name="Shommy N.S."/>
        </authorList>
    </citation>
    <scope>NUCLEOTIDE SEQUENCE [LARGE SCALE GENOMIC DNA]</scope>
    <source>
        <strain evidence="3">cv. O-4</strain>
    </source>
</reference>
<feature type="compositionally biased region" description="Basic and acidic residues" evidence="1">
    <location>
        <begin position="210"/>
        <end position="223"/>
    </location>
</feature>